<gene>
    <name evidence="1" type="ORF">LCGC14_2485050</name>
</gene>
<organism evidence="1">
    <name type="scientific">marine sediment metagenome</name>
    <dbReference type="NCBI Taxonomy" id="412755"/>
    <lineage>
        <taxon>unclassified sequences</taxon>
        <taxon>metagenomes</taxon>
        <taxon>ecological metagenomes</taxon>
    </lineage>
</organism>
<dbReference type="AlphaFoldDB" id="A0A0F9DID2"/>
<comment type="caution">
    <text evidence="1">The sequence shown here is derived from an EMBL/GenBank/DDBJ whole genome shotgun (WGS) entry which is preliminary data.</text>
</comment>
<protein>
    <submittedName>
        <fullName evidence="1">Uncharacterized protein</fullName>
    </submittedName>
</protein>
<name>A0A0F9DID2_9ZZZZ</name>
<feature type="non-terminal residue" evidence="1">
    <location>
        <position position="263"/>
    </location>
</feature>
<sequence length="263" mass="27358">MAKLCRILVLFFAVVVGLRAQGSGDSVDWIAGLCDSGVSCAIGGPFQIDLIDVVDGVGGTSSNSFLELGGTGGNQVGLMQGCENNEIPKWVEASSVWNCAADVSGGTPEWEGLVNGADGSTDYTASATSDIWRIADQAARADAFFQIDQNTGNPTSAGIQFNLIASDPDHTMFRSSRAVDGSTILAVLNNATVADAGTNETSDFRFNFNGVEAVTLQAGKNEDYQAAGGESSFLGIRTRTDGSTAEAGRFLLNGILDMATGFR</sequence>
<accession>A0A0F9DID2</accession>
<evidence type="ECO:0000313" key="1">
    <source>
        <dbReference type="EMBL" id="KKL17491.1"/>
    </source>
</evidence>
<reference evidence="1" key="1">
    <citation type="journal article" date="2015" name="Nature">
        <title>Complex archaea that bridge the gap between prokaryotes and eukaryotes.</title>
        <authorList>
            <person name="Spang A."/>
            <person name="Saw J.H."/>
            <person name="Jorgensen S.L."/>
            <person name="Zaremba-Niedzwiedzka K."/>
            <person name="Martijn J."/>
            <person name="Lind A.E."/>
            <person name="van Eijk R."/>
            <person name="Schleper C."/>
            <person name="Guy L."/>
            <person name="Ettema T.J."/>
        </authorList>
    </citation>
    <scope>NUCLEOTIDE SEQUENCE</scope>
</reference>
<proteinExistence type="predicted"/>
<dbReference type="EMBL" id="LAZR01039239">
    <property type="protein sequence ID" value="KKL17491.1"/>
    <property type="molecule type" value="Genomic_DNA"/>
</dbReference>